<organism evidence="3">
    <name type="scientific">Amphimedon queenslandica</name>
    <name type="common">Sponge</name>
    <dbReference type="NCBI Taxonomy" id="400682"/>
    <lineage>
        <taxon>Eukaryota</taxon>
        <taxon>Metazoa</taxon>
        <taxon>Porifera</taxon>
        <taxon>Demospongiae</taxon>
        <taxon>Heteroscleromorpha</taxon>
        <taxon>Haplosclerida</taxon>
        <taxon>Niphatidae</taxon>
        <taxon>Amphimedon</taxon>
    </lineage>
</organism>
<dbReference type="Gene3D" id="1.10.533.10">
    <property type="entry name" value="Death Domain, Fas"/>
    <property type="match status" value="1"/>
</dbReference>
<feature type="domain" description="Death" evidence="2">
    <location>
        <begin position="41"/>
        <end position="107"/>
    </location>
</feature>
<dbReference type="PROSITE" id="PS50017">
    <property type="entry name" value="DEATH_DOMAIN"/>
    <property type="match status" value="1"/>
</dbReference>
<dbReference type="GO" id="GO:0007165">
    <property type="term" value="P:signal transduction"/>
    <property type="evidence" value="ECO:0007669"/>
    <property type="project" value="InterPro"/>
</dbReference>
<protein>
    <recommendedName>
        <fullName evidence="2">Death domain-containing protein</fullName>
    </recommendedName>
</protein>
<dbReference type="AlphaFoldDB" id="A0A1X7U909"/>
<evidence type="ECO:0000256" key="1">
    <source>
        <dbReference type="SAM" id="SignalP"/>
    </source>
</evidence>
<dbReference type="CDD" id="cd01670">
    <property type="entry name" value="Death"/>
    <property type="match status" value="1"/>
</dbReference>
<feature type="signal peptide" evidence="1">
    <location>
        <begin position="1"/>
        <end position="20"/>
    </location>
</feature>
<dbReference type="Pfam" id="PF00531">
    <property type="entry name" value="Death"/>
    <property type="match status" value="1"/>
</dbReference>
<dbReference type="EnsemblMetazoa" id="Aqu2.1.24133_001">
    <property type="protein sequence ID" value="Aqu2.1.24133_001"/>
    <property type="gene ID" value="Aqu2.1.24133"/>
</dbReference>
<evidence type="ECO:0000259" key="2">
    <source>
        <dbReference type="PROSITE" id="PS50017"/>
    </source>
</evidence>
<dbReference type="InParanoid" id="A0A1X7U909"/>
<dbReference type="InterPro" id="IPR000488">
    <property type="entry name" value="Death_dom"/>
</dbReference>
<name>A0A1X7U909_AMPQE</name>
<dbReference type="InterPro" id="IPR011029">
    <property type="entry name" value="DEATH-like_dom_sf"/>
</dbReference>
<proteinExistence type="predicted"/>
<evidence type="ECO:0000313" key="3">
    <source>
        <dbReference type="EnsemblMetazoa" id="Aqu2.1.24133_001"/>
    </source>
</evidence>
<reference evidence="3" key="1">
    <citation type="submission" date="2017-05" db="UniProtKB">
        <authorList>
            <consortium name="EnsemblMetazoa"/>
        </authorList>
    </citation>
    <scope>IDENTIFICATION</scope>
</reference>
<sequence length="151" mass="17086">MSFIPTLLLFSLQLIYLAEGLNIRDLDNVIQNLEDAQFNTADWDKLGRKLGLHKNTLDVISVNERGDVDRCFTECLVKWLSRADDVDSKCNGKPSYSSLADALDQMKNNKHQADYIRGLSRGKKPAKRRKLDPASTKKCGSEYKYNGNITC</sequence>
<accession>A0A1X7U909</accession>
<dbReference type="SUPFAM" id="SSF47986">
    <property type="entry name" value="DEATH domain"/>
    <property type="match status" value="1"/>
</dbReference>
<keyword evidence="1" id="KW-0732">Signal</keyword>
<feature type="chain" id="PRO_5012507878" description="Death domain-containing protein" evidence="1">
    <location>
        <begin position="21"/>
        <end position="151"/>
    </location>
</feature>
<dbReference type="OrthoDB" id="1658288at2759"/>